<accession>A0ABS5DZQ6</accession>
<evidence type="ECO:0000256" key="10">
    <source>
        <dbReference type="ARBA" id="ARBA00022984"/>
    </source>
</evidence>
<dbReference type="Gene3D" id="3.40.710.10">
    <property type="entry name" value="DD-peptidase/beta-lactamase superfamily"/>
    <property type="match status" value="1"/>
</dbReference>
<dbReference type="PRINTS" id="PR00725">
    <property type="entry name" value="DADACBPTASE1"/>
</dbReference>
<dbReference type="InterPro" id="IPR001967">
    <property type="entry name" value="Peptidase_S11_N"/>
</dbReference>
<name>A0ABS5DZQ6_9BURK</name>
<dbReference type="InterPro" id="IPR012338">
    <property type="entry name" value="Beta-lactam/transpept-like"/>
</dbReference>
<dbReference type="InterPro" id="IPR015956">
    <property type="entry name" value="Peniciliin-bd_prot_C_sf"/>
</dbReference>
<evidence type="ECO:0000256" key="9">
    <source>
        <dbReference type="ARBA" id="ARBA00022960"/>
    </source>
</evidence>
<comment type="caution">
    <text evidence="16">The sequence shown here is derived from an EMBL/GenBank/DDBJ whole genome shotgun (WGS) entry which is preliminary data.</text>
</comment>
<keyword evidence="9" id="KW-0133">Cell shape</keyword>
<dbReference type="InterPro" id="IPR018044">
    <property type="entry name" value="Peptidase_S11"/>
</dbReference>
<dbReference type="Pfam" id="PF00768">
    <property type="entry name" value="Peptidase_S11"/>
    <property type="match status" value="1"/>
</dbReference>
<evidence type="ECO:0000256" key="11">
    <source>
        <dbReference type="ARBA" id="ARBA00023316"/>
    </source>
</evidence>
<sequence>MKLIHSVLLLSSLALTSTAMAQAARAPAAAGSAAVAAMVAPQAPEVAAKGFLLVDMTTNQILAERNADAPAEPASLTKLMTAYVVFSALRDRKIALDQKLPVSERAWAERKGGGSLMFIDPKMTPTVDELLKGMIVQSGNDASVALAEGVSGSVESFVALMNKQAEAWGLKNTSFKNVTGLTEAGHRSTARELAVIAQRIIRDFPDRYAYYAIKDYAFNNIKQDNRNLLLRRDPTVDGMKTGFTEAAGYCLIASAQRDFPNGKRRLLSVVLGADSLQSRANESQKLLNWGYATFDAVRLFDGSKPVQTVPVWKGSANEVAIGGVEGAVYVAVPKGEAERLKTSIERIDPLLAPLAKGQRVATLKVTTGAGAVVAELPLVTQAAVPEAGALGRAWDAIRLWIK</sequence>
<feature type="signal peptide" evidence="14">
    <location>
        <begin position="1"/>
        <end position="21"/>
    </location>
</feature>
<dbReference type="GO" id="GO:0004180">
    <property type="term" value="F:carboxypeptidase activity"/>
    <property type="evidence" value="ECO:0007669"/>
    <property type="project" value="UniProtKB-KW"/>
</dbReference>
<keyword evidence="10" id="KW-0573">Peptidoglycan synthesis</keyword>
<evidence type="ECO:0000256" key="3">
    <source>
        <dbReference type="ARBA" id="ARBA00007164"/>
    </source>
</evidence>
<evidence type="ECO:0000256" key="5">
    <source>
        <dbReference type="ARBA" id="ARBA00022645"/>
    </source>
</evidence>
<dbReference type="EMBL" id="JAGQDG010000005">
    <property type="protein sequence ID" value="MBQ0936638.1"/>
    <property type="molecule type" value="Genomic_DNA"/>
</dbReference>
<evidence type="ECO:0000313" key="16">
    <source>
        <dbReference type="EMBL" id="MBQ0936638.1"/>
    </source>
</evidence>
<dbReference type="InterPro" id="IPR012907">
    <property type="entry name" value="Peptidase_S11_C"/>
</dbReference>
<dbReference type="SMART" id="SM00936">
    <property type="entry name" value="PBP5_C"/>
    <property type="match status" value="1"/>
</dbReference>
<comment type="similarity">
    <text evidence="3 13">Belongs to the peptidase S11 family.</text>
</comment>
<evidence type="ECO:0000256" key="1">
    <source>
        <dbReference type="ARBA" id="ARBA00003217"/>
    </source>
</evidence>
<keyword evidence="11" id="KW-0961">Cell wall biogenesis/degradation</keyword>
<evidence type="ECO:0000256" key="14">
    <source>
        <dbReference type="SAM" id="SignalP"/>
    </source>
</evidence>
<comment type="function">
    <text evidence="1">Removes C-terminal D-alanyl residues from sugar-peptide cell wall precursors.</text>
</comment>
<evidence type="ECO:0000256" key="4">
    <source>
        <dbReference type="ARBA" id="ARBA00012448"/>
    </source>
</evidence>
<evidence type="ECO:0000256" key="7">
    <source>
        <dbReference type="ARBA" id="ARBA00022729"/>
    </source>
</evidence>
<dbReference type="Pfam" id="PF07943">
    <property type="entry name" value="PBP5_C"/>
    <property type="match status" value="1"/>
</dbReference>
<reference evidence="16 17" key="1">
    <citation type="submission" date="2021-04" db="EMBL/GenBank/DDBJ databases">
        <title>The genome sequence of type strain Ideonella paludis KCTC 32238.</title>
        <authorList>
            <person name="Liu Y."/>
        </authorList>
    </citation>
    <scope>NUCLEOTIDE SEQUENCE [LARGE SCALE GENOMIC DNA]</scope>
    <source>
        <strain evidence="16 17">KCTC 32238</strain>
    </source>
</reference>
<evidence type="ECO:0000256" key="12">
    <source>
        <dbReference type="ARBA" id="ARBA00034000"/>
    </source>
</evidence>
<evidence type="ECO:0000256" key="8">
    <source>
        <dbReference type="ARBA" id="ARBA00022801"/>
    </source>
</evidence>
<evidence type="ECO:0000256" key="13">
    <source>
        <dbReference type="RuleBase" id="RU004016"/>
    </source>
</evidence>
<comment type="pathway">
    <text evidence="2">Cell wall biogenesis; peptidoglycan biosynthesis.</text>
</comment>
<keyword evidence="8" id="KW-0378">Hydrolase</keyword>
<dbReference type="PANTHER" id="PTHR21581:SF6">
    <property type="entry name" value="TRAFFICKING PROTEIN PARTICLE COMPLEX SUBUNIT 12"/>
    <property type="match status" value="1"/>
</dbReference>
<dbReference type="SUPFAM" id="SSF56601">
    <property type="entry name" value="beta-lactamase/transpeptidase-like"/>
    <property type="match status" value="1"/>
</dbReference>
<dbReference type="SUPFAM" id="SSF69189">
    <property type="entry name" value="Penicillin-binding protein associated domain"/>
    <property type="match status" value="1"/>
</dbReference>
<proteinExistence type="inferred from homology"/>
<evidence type="ECO:0000256" key="6">
    <source>
        <dbReference type="ARBA" id="ARBA00022670"/>
    </source>
</evidence>
<evidence type="ECO:0000256" key="2">
    <source>
        <dbReference type="ARBA" id="ARBA00004752"/>
    </source>
</evidence>
<dbReference type="InterPro" id="IPR037167">
    <property type="entry name" value="Peptidase_S11_C_sf"/>
</dbReference>
<feature type="domain" description="Peptidase S11 D-Ala-D-Ala carboxypeptidase A C-terminal" evidence="15">
    <location>
        <begin position="294"/>
        <end position="386"/>
    </location>
</feature>
<keyword evidence="6" id="KW-0645">Protease</keyword>
<evidence type="ECO:0000313" key="17">
    <source>
        <dbReference type="Proteomes" id="UP000672097"/>
    </source>
</evidence>
<keyword evidence="17" id="KW-1185">Reference proteome</keyword>
<dbReference type="Proteomes" id="UP000672097">
    <property type="component" value="Unassembled WGS sequence"/>
</dbReference>
<keyword evidence="5 16" id="KW-0121">Carboxypeptidase</keyword>
<evidence type="ECO:0000259" key="15">
    <source>
        <dbReference type="SMART" id="SM00936"/>
    </source>
</evidence>
<keyword evidence="7 14" id="KW-0732">Signal</keyword>
<organism evidence="16 17">
    <name type="scientific">Ideonella paludis</name>
    <dbReference type="NCBI Taxonomy" id="1233411"/>
    <lineage>
        <taxon>Bacteria</taxon>
        <taxon>Pseudomonadati</taxon>
        <taxon>Pseudomonadota</taxon>
        <taxon>Betaproteobacteria</taxon>
        <taxon>Burkholderiales</taxon>
        <taxon>Sphaerotilaceae</taxon>
        <taxon>Ideonella</taxon>
    </lineage>
</organism>
<dbReference type="PANTHER" id="PTHR21581">
    <property type="entry name" value="D-ALANYL-D-ALANINE CARBOXYPEPTIDASE"/>
    <property type="match status" value="1"/>
</dbReference>
<feature type="chain" id="PRO_5046503618" description="serine-type D-Ala-D-Ala carboxypeptidase" evidence="14">
    <location>
        <begin position="22"/>
        <end position="402"/>
    </location>
</feature>
<protein>
    <recommendedName>
        <fullName evidence="4">serine-type D-Ala-D-Ala carboxypeptidase</fullName>
        <ecNumber evidence="4">3.4.16.4</ecNumber>
    </recommendedName>
</protein>
<dbReference type="Gene3D" id="2.60.410.10">
    <property type="entry name" value="D-Ala-D-Ala carboxypeptidase, C-terminal domain"/>
    <property type="match status" value="1"/>
</dbReference>
<dbReference type="EC" id="3.4.16.4" evidence="4"/>
<gene>
    <name evidence="16" type="ORF">KAK11_14970</name>
</gene>
<comment type="catalytic activity">
    <reaction evidence="12">
        <text>Preferential cleavage: (Ac)2-L-Lys-D-Ala-|-D-Ala. Also transpeptidation of peptidyl-alanyl moieties that are N-acyl substituents of D-alanine.</text>
        <dbReference type="EC" id="3.4.16.4"/>
    </reaction>
</comment>